<sequence>MHRLDRDALNSANPKAVAMATLQTLMGLENHPAHIQVMAAAAVFLSLAEHLGIPAQEAFAATKNLINDTEGKRTEFRALDAYMKGEIFHG</sequence>
<accession>A0A2A6LSL9</accession>
<gene>
    <name evidence="1" type="ORF">CO661_24205</name>
</gene>
<reference evidence="1 2" key="1">
    <citation type="submission" date="2017-09" db="EMBL/GenBank/DDBJ databases">
        <title>Comparative genomics of rhizobia isolated from Phaseolus vulgaris in China.</title>
        <authorList>
            <person name="Tong W."/>
        </authorList>
    </citation>
    <scope>NUCLEOTIDE SEQUENCE [LARGE SCALE GENOMIC DNA]</scope>
    <source>
        <strain evidence="1 2">PCH1</strain>
    </source>
</reference>
<name>A0A2A6LSL9_RHIFR</name>
<dbReference type="AlphaFoldDB" id="A0A2A6LSL9"/>
<evidence type="ECO:0000313" key="2">
    <source>
        <dbReference type="Proteomes" id="UP000220353"/>
    </source>
</evidence>
<dbReference type="Proteomes" id="UP000220353">
    <property type="component" value="Unassembled WGS sequence"/>
</dbReference>
<evidence type="ECO:0000313" key="1">
    <source>
        <dbReference type="EMBL" id="PDT45368.1"/>
    </source>
</evidence>
<dbReference type="EMBL" id="NWTC01000022">
    <property type="protein sequence ID" value="PDT45368.1"/>
    <property type="molecule type" value="Genomic_DNA"/>
</dbReference>
<comment type="caution">
    <text evidence="1">The sequence shown here is derived from an EMBL/GenBank/DDBJ whole genome shotgun (WGS) entry which is preliminary data.</text>
</comment>
<organism evidence="1 2">
    <name type="scientific">Rhizobium fredii</name>
    <name type="common">Sinorhizobium fredii</name>
    <dbReference type="NCBI Taxonomy" id="380"/>
    <lineage>
        <taxon>Bacteria</taxon>
        <taxon>Pseudomonadati</taxon>
        <taxon>Pseudomonadota</taxon>
        <taxon>Alphaproteobacteria</taxon>
        <taxon>Hyphomicrobiales</taxon>
        <taxon>Rhizobiaceae</taxon>
        <taxon>Sinorhizobium/Ensifer group</taxon>
        <taxon>Sinorhizobium</taxon>
    </lineage>
</organism>
<protein>
    <submittedName>
        <fullName evidence="1">Uncharacterized protein</fullName>
    </submittedName>
</protein>
<proteinExistence type="predicted"/>